<sequence>MSILPRFLFSLGGWTLNLISRSLHCQAGRPHTRQQPPGWA</sequence>
<evidence type="ECO:0000313" key="2">
    <source>
        <dbReference type="Proteomes" id="UP000007881"/>
    </source>
</evidence>
<dbReference type="Proteomes" id="UP000007881">
    <property type="component" value="Chromosome"/>
</dbReference>
<keyword evidence="2" id="KW-1185">Reference proteome</keyword>
<dbReference type="EMBL" id="AP012338">
    <property type="protein sequence ID" value="BAM03351.1"/>
    <property type="molecule type" value="Genomic_DNA"/>
</dbReference>
<name>I0IDL3_PHYMF</name>
<dbReference type="RefSeq" id="WP_014436570.1">
    <property type="nucleotide sequence ID" value="NC_017080.1"/>
</dbReference>
<dbReference type="AlphaFoldDB" id="I0IDL3"/>
<proteinExistence type="predicted"/>
<dbReference type="STRING" id="1142394.PSMK_11920"/>
<gene>
    <name evidence="1" type="ordered locus">PSMK_11920</name>
</gene>
<reference evidence="1 2" key="1">
    <citation type="submission" date="2012-02" db="EMBL/GenBank/DDBJ databases">
        <title>Complete genome sequence of Phycisphaera mikurensis NBRC 102666.</title>
        <authorList>
            <person name="Ankai A."/>
            <person name="Hosoyama A."/>
            <person name="Terui Y."/>
            <person name="Sekine M."/>
            <person name="Fukai R."/>
            <person name="Kato Y."/>
            <person name="Nakamura S."/>
            <person name="Yamada-Narita S."/>
            <person name="Kawakoshi A."/>
            <person name="Fukunaga Y."/>
            <person name="Yamazaki S."/>
            <person name="Fujita N."/>
        </authorList>
    </citation>
    <scope>NUCLEOTIDE SEQUENCE [LARGE SCALE GENOMIC DNA]</scope>
    <source>
        <strain evidence="2">NBRC 102666 / KCTC 22515 / FYK2301M01</strain>
    </source>
</reference>
<organism evidence="1 2">
    <name type="scientific">Phycisphaera mikurensis (strain NBRC 102666 / KCTC 22515 / FYK2301M01)</name>
    <dbReference type="NCBI Taxonomy" id="1142394"/>
    <lineage>
        <taxon>Bacteria</taxon>
        <taxon>Pseudomonadati</taxon>
        <taxon>Planctomycetota</taxon>
        <taxon>Phycisphaerae</taxon>
        <taxon>Phycisphaerales</taxon>
        <taxon>Phycisphaeraceae</taxon>
        <taxon>Phycisphaera</taxon>
    </lineage>
</organism>
<protein>
    <submittedName>
        <fullName evidence="1">Uncharacterized protein</fullName>
    </submittedName>
</protein>
<accession>I0IDL3</accession>
<dbReference type="HOGENOM" id="CLU_3294032_0_0_0"/>
<dbReference type="KEGG" id="phm:PSMK_11920"/>
<evidence type="ECO:0000313" key="1">
    <source>
        <dbReference type="EMBL" id="BAM03351.1"/>
    </source>
</evidence>